<keyword evidence="3" id="KW-1185">Reference proteome</keyword>
<evidence type="ECO:0000313" key="2">
    <source>
        <dbReference type="EMBL" id="CAK0873972.1"/>
    </source>
</evidence>
<organism evidence="2 3">
    <name type="scientific">Prorocentrum cordatum</name>
    <dbReference type="NCBI Taxonomy" id="2364126"/>
    <lineage>
        <taxon>Eukaryota</taxon>
        <taxon>Sar</taxon>
        <taxon>Alveolata</taxon>
        <taxon>Dinophyceae</taxon>
        <taxon>Prorocentrales</taxon>
        <taxon>Prorocentraceae</taxon>
        <taxon>Prorocentrum</taxon>
    </lineage>
</organism>
<gene>
    <name evidence="2" type="ORF">PCOR1329_LOCUS59022</name>
</gene>
<evidence type="ECO:0000313" key="3">
    <source>
        <dbReference type="Proteomes" id="UP001189429"/>
    </source>
</evidence>
<dbReference type="EMBL" id="CAUYUJ010017345">
    <property type="protein sequence ID" value="CAK0873972.1"/>
    <property type="molecule type" value="Genomic_DNA"/>
</dbReference>
<proteinExistence type="predicted"/>
<comment type="caution">
    <text evidence="2">The sequence shown here is derived from an EMBL/GenBank/DDBJ whole genome shotgun (WGS) entry which is preliminary data.</text>
</comment>
<sequence>MERSLEIPEAQVAIDFFDDENGFNFHVRVLLVPAGAGKWLWITLDCAVQFGDLTAHRVAIREQAVALAAVLGIEVPRGAAAAPPRWGAADPAHLQFGQVLDAAISGDEDRFVRRGAVALAMLDTDDDEGSFAVCENVREERHQQWLDEKRSGGPRRATFDQAIGSRRPQTAEDWVFRGPKSLLEFLTSVRASGLGIAGYANRCITSRGIPPGSGAAHEIRLLLEALRHFIECGQVDVANLAGAGLLVAMGSFGGRCSLVFRFVSKAFRELLKSSNIYSEEGRLTVRPFVQGKVSLLQVSVEPRGAFDFVSDRVRQVLLAPERFLERHSDEFSDQPRIEPCWDPLLNPRVRANRPRLLAQLRRLADMGVVVATRREKAIVGLFFVDRKGDRLRVIVGGRQPNQFHRLPPQTSMASVEALASVQVWADRRLRCSVCAIPHLSDWFVFDVPGARAVDLVAQQVYDGDAGTFVEAAPGDYVWRANGGQALGWSWALWICRETLARVMRSSAGPRDVMVLDTATAARMGRGRVGAPPCVDNANIIGVERDLAQARLERMTAALDLLGLKWRERQDAGVEVEILGVIVDGVQGRVRAEPKRPWRLYGGRTFLLKWRKAAGWQVRAVLGRLVSFYQLLRPGPSVFRILYEVAQRDLGEIRELPTAPLRELRVARSLLFLAVGRLGLPPCPVAFMTGASMKGYALPGTDATPDEVHDLCRCRERARSSMREKFVERERDGCGGSLAIGDSGEGWRGGVLERARPRGPAPGRCRVEVDSGWRPPPLPDVFVGPKRWELVVVRCGLMGLARAASYTPYRGAELLSAGGDVGSVLAFEKGLSQWRPWDYGVRGLGVCGCDPKNHSHGLCGCSSTIHESSDSRDPIEVSGLHQDLYEALLAEFSGASGISSHVGERSRRGRRFFLEVFSGEGYLTGAILEMGLRAGVPVDREKGPHFDIADPKVQKECRRAGVHLALESPQLSRLWAWRPLVRALRSASATIVDLCQRRSGAPFQRPTRIAASHPLFAALGRECRCRRRCEVLQGKVCVEGHWVWKTSLAAAYPPSVCRVYAGVARLLAPLAAARPSGGAELERRWERQLAASRGCDAVGVGAGARAGGRAWQARAEPRGQALGFPRRSTVRQATAARYSDCVEELSGYIARSGGSLADPGAADSALERHFVALILGGEAKADARWCLCGLAWGPAVWEAALAVACDLIGRDLQSTLAGALLLVGVDGYLRPCEALGLRGADVLRPPRSSPQRLWAAAVAPATQPVPSKTNAFDETIFLGSAATRRPRGTGFQGQGFVGNILDALLARAGQGPQFGGLALAQLEAIASKACRRLVGRGGRGASRGAPEKLQDLRGIQRRGRWEVGGASVDQDGSESTDAAGERNSPSSMRARGQPKFGVLYWGGNKESRGWEFEGSGGSIPKTCRACEGVTETWRGRMDNMHVTLRQCASEGPGFKRYMRHFMALSPAGSAEYNLHKFHNYNRNMKKKVLTEQTVLGNLLVRAKRGIGPECGIHARSSAGAAAPSWATLLRRRARRYRKQALQEGGHFAAVVLEGGEDVLHMGRVVRAVDEAAERAEGCRIKRLLVVLGGPDGISENTREGAEPDGAMMPAGAAAPVIAFAVVLFTMRDLLLKPLTEQPTKLNSDRGLDADANHIPPVKSELTTSAIRYISALYRRVDEQDVAVQQRPPDAAVGRVVLGERTPDQPVNKKSRVNDELIDKVSGMAQRIKTTEQKKCNAALHPPSEAHKDNKEALQALAVEIADLRRRLDLIPESGYVTSDADASLSLQNVHDVKKLNSNRIMVQKHAQYAHVGSSMEHDNFLIDNVCSESFPDASVLVKRVVDMKKLNSITDKKKPNIINNSTKRISNHIHNHHHKNTKRSNTYTNSCHSKLMEKLENDTCMGSNADYVDTLNASIRAEYCLDSFAKLLGIYVDTSIQVDDALL</sequence>
<reference evidence="2" key="1">
    <citation type="submission" date="2023-10" db="EMBL/GenBank/DDBJ databases">
        <authorList>
            <person name="Chen Y."/>
            <person name="Shah S."/>
            <person name="Dougan E. K."/>
            <person name="Thang M."/>
            <person name="Chan C."/>
        </authorList>
    </citation>
    <scope>NUCLEOTIDE SEQUENCE [LARGE SCALE GENOMIC DNA]</scope>
</reference>
<accession>A0ABN9VL38</accession>
<feature type="region of interest" description="Disordered" evidence="1">
    <location>
        <begin position="1335"/>
        <end position="1390"/>
    </location>
</feature>
<protein>
    <submittedName>
        <fullName evidence="2">Uncharacterized protein</fullName>
    </submittedName>
</protein>
<name>A0ABN9VL38_9DINO</name>
<evidence type="ECO:0000256" key="1">
    <source>
        <dbReference type="SAM" id="MobiDB-lite"/>
    </source>
</evidence>
<dbReference type="Proteomes" id="UP001189429">
    <property type="component" value="Unassembled WGS sequence"/>
</dbReference>